<dbReference type="InterPro" id="IPR029787">
    <property type="entry name" value="Nucleotide_cyclase"/>
</dbReference>
<dbReference type="Gene3D" id="3.30.70.270">
    <property type="match status" value="1"/>
</dbReference>
<dbReference type="PANTHER" id="PTHR45138">
    <property type="entry name" value="REGULATORY COMPONENTS OF SENSORY TRANSDUCTION SYSTEM"/>
    <property type="match status" value="1"/>
</dbReference>
<dbReference type="SUPFAM" id="SSF55073">
    <property type="entry name" value="Nucleotide cyclase"/>
    <property type="match status" value="1"/>
</dbReference>
<protein>
    <submittedName>
        <fullName evidence="3">GGDEF domain-containing protein</fullName>
    </submittedName>
</protein>
<accession>A0A3E3II79</accession>
<dbReference type="GO" id="GO:0052621">
    <property type="term" value="F:diguanylate cyclase activity"/>
    <property type="evidence" value="ECO:0007669"/>
    <property type="project" value="TreeGrafter"/>
</dbReference>
<dbReference type="Pfam" id="PF00990">
    <property type="entry name" value="GGDEF"/>
    <property type="match status" value="1"/>
</dbReference>
<reference evidence="3 4" key="1">
    <citation type="submission" date="2018-08" db="EMBL/GenBank/DDBJ databases">
        <title>A genome reference for cultivated species of the human gut microbiota.</title>
        <authorList>
            <person name="Zou Y."/>
            <person name="Xue W."/>
            <person name="Luo G."/>
        </authorList>
    </citation>
    <scope>NUCLEOTIDE SEQUENCE [LARGE SCALE GENOMIC DNA]</scope>
    <source>
        <strain evidence="3 4">AF26-4BH</strain>
    </source>
</reference>
<dbReference type="PANTHER" id="PTHR45138:SF9">
    <property type="entry name" value="DIGUANYLATE CYCLASE DGCM-RELATED"/>
    <property type="match status" value="1"/>
</dbReference>
<name>A0A3E3II79_9FIRM</name>
<dbReference type="InterPro" id="IPR050469">
    <property type="entry name" value="Diguanylate_Cyclase"/>
</dbReference>
<dbReference type="InterPro" id="IPR043128">
    <property type="entry name" value="Rev_trsase/Diguanyl_cyclase"/>
</dbReference>
<dbReference type="GO" id="GO:0005886">
    <property type="term" value="C:plasma membrane"/>
    <property type="evidence" value="ECO:0007669"/>
    <property type="project" value="TreeGrafter"/>
</dbReference>
<dbReference type="GO" id="GO:1902201">
    <property type="term" value="P:negative regulation of bacterial-type flagellum-dependent cell motility"/>
    <property type="evidence" value="ECO:0007669"/>
    <property type="project" value="TreeGrafter"/>
</dbReference>
<dbReference type="InterPro" id="IPR000160">
    <property type="entry name" value="GGDEF_dom"/>
</dbReference>
<organism evidence="3 4">
    <name type="scientific">Eisenbergiella massiliensis</name>
    <dbReference type="NCBI Taxonomy" id="1720294"/>
    <lineage>
        <taxon>Bacteria</taxon>
        <taxon>Bacillati</taxon>
        <taxon>Bacillota</taxon>
        <taxon>Clostridia</taxon>
        <taxon>Lachnospirales</taxon>
        <taxon>Lachnospiraceae</taxon>
        <taxon>Eisenbergiella</taxon>
    </lineage>
</organism>
<dbReference type="PROSITE" id="PS50887">
    <property type="entry name" value="GGDEF"/>
    <property type="match status" value="1"/>
</dbReference>
<dbReference type="Proteomes" id="UP000261166">
    <property type="component" value="Unassembled WGS sequence"/>
</dbReference>
<feature type="domain" description="GGDEF" evidence="2">
    <location>
        <begin position="217"/>
        <end position="349"/>
    </location>
</feature>
<dbReference type="SMART" id="SM00267">
    <property type="entry name" value="GGDEF"/>
    <property type="match status" value="1"/>
</dbReference>
<evidence type="ECO:0000313" key="3">
    <source>
        <dbReference type="EMBL" id="RGE66788.1"/>
    </source>
</evidence>
<evidence type="ECO:0000259" key="2">
    <source>
        <dbReference type="PROSITE" id="PS50887"/>
    </source>
</evidence>
<feature type="region of interest" description="Disordered" evidence="1">
    <location>
        <begin position="157"/>
        <end position="176"/>
    </location>
</feature>
<evidence type="ECO:0000256" key="1">
    <source>
        <dbReference type="SAM" id="MobiDB-lite"/>
    </source>
</evidence>
<dbReference type="CDD" id="cd01949">
    <property type="entry name" value="GGDEF"/>
    <property type="match status" value="1"/>
</dbReference>
<sequence>MAGKGAGMIDRELCDLTKQLMFTCLSGQNSGKIQEISGILEENSVVIGSRAHEYYTTVEQIKSELDSGKWEDGREYVYRPVKDWYQCTRLAENVYLVCGNLRIEKIFQPGNEEQAFENAGLSVTGLTETSVRISMVWKKDGKANRIIHIHISVPQEDGCGQPARRPDQAAGGTEMLPEPEKKTVDYYRRLSEKDLMTGLYNRGSFEYYVKKRLESGEGGTFYMIDLDDFKAVNDTYGHVAGDRVIMDMADILRRIFAKEAVIGRLGGDEFAVYEAGCCGRKEAEEKARAVLQDYSALSEKYGNDFQLSCSIGMYREADKETFENLYSRADEALYFSKNSYKGTFHWYYRQHRF</sequence>
<dbReference type="NCBIfam" id="TIGR00254">
    <property type="entry name" value="GGDEF"/>
    <property type="match status" value="1"/>
</dbReference>
<proteinExistence type="predicted"/>
<dbReference type="EMBL" id="QVLU01000027">
    <property type="protein sequence ID" value="RGE66788.1"/>
    <property type="molecule type" value="Genomic_DNA"/>
</dbReference>
<gene>
    <name evidence="3" type="ORF">DWY69_23315</name>
</gene>
<dbReference type="AlphaFoldDB" id="A0A3E3II79"/>
<evidence type="ECO:0000313" key="4">
    <source>
        <dbReference type="Proteomes" id="UP000261166"/>
    </source>
</evidence>
<comment type="caution">
    <text evidence="3">The sequence shown here is derived from an EMBL/GenBank/DDBJ whole genome shotgun (WGS) entry which is preliminary data.</text>
</comment>
<dbReference type="GO" id="GO:0043709">
    <property type="term" value="P:cell adhesion involved in single-species biofilm formation"/>
    <property type="evidence" value="ECO:0007669"/>
    <property type="project" value="TreeGrafter"/>
</dbReference>